<organism evidence="1 2">
    <name type="scientific">Methylomonas lenta</name>
    <dbReference type="NCBI Taxonomy" id="980561"/>
    <lineage>
        <taxon>Bacteria</taxon>
        <taxon>Pseudomonadati</taxon>
        <taxon>Pseudomonadota</taxon>
        <taxon>Gammaproteobacteria</taxon>
        <taxon>Methylococcales</taxon>
        <taxon>Methylococcaceae</taxon>
        <taxon>Methylomonas</taxon>
    </lineage>
</organism>
<proteinExistence type="predicted"/>
<name>A0A177NVS3_9GAMM</name>
<dbReference type="Proteomes" id="UP000078476">
    <property type="component" value="Unassembled WGS sequence"/>
</dbReference>
<accession>A0A177NVS3</accession>
<dbReference type="STRING" id="980561.A1359_19440"/>
<keyword evidence="2" id="KW-1185">Reference proteome</keyword>
<evidence type="ECO:0000313" key="2">
    <source>
        <dbReference type="Proteomes" id="UP000078476"/>
    </source>
</evidence>
<sequence>MTAYKWQFAARFRYQAFGWQSDKPIQRIKEALSEIKQVAKKEPALAAAGAVLFLEKISPAIQQVDSSSGTIGSIVNRAIDTLVPMIAKATVAPAMRQQWLQRLWLALQDDNVPYIEELGGYWGELCANPECASQWADEFRPAVEQVSQASGYAYFKGSSAYLSSLYAAGRHEELLVMLENPYFSGWWYRQWGVRALLSMDRKADALRYAEDSKKIINTPISAVAKVCEDILLSSGLYEEAYNRYALDANIGTTHLATFRALVKKYPHKPAADILQDLVASEPGTEGKWFAAAKDAGLFNVAIELVNKSPTDPRTLIRASRDFAEKQPDFAVSAGMAALHWIARGYGYQITAGDVLEAYSSVLNAASAKGMTDAQIKAQIRNVISKGDFGNNILATLKDRLIG</sequence>
<dbReference type="RefSeq" id="WP_066976613.1">
    <property type="nucleotide sequence ID" value="NZ_LUUI01000014.1"/>
</dbReference>
<gene>
    <name evidence="1" type="ORF">A1359_19440</name>
</gene>
<dbReference type="AlphaFoldDB" id="A0A177NVS3"/>
<comment type="caution">
    <text evidence="1">The sequence shown here is derived from an EMBL/GenBank/DDBJ whole genome shotgun (WGS) entry which is preliminary data.</text>
</comment>
<evidence type="ECO:0000313" key="1">
    <source>
        <dbReference type="EMBL" id="OAI21299.1"/>
    </source>
</evidence>
<dbReference type="EMBL" id="LUUI01000014">
    <property type="protein sequence ID" value="OAI21299.1"/>
    <property type="molecule type" value="Genomic_DNA"/>
</dbReference>
<reference evidence="1 2" key="1">
    <citation type="submission" date="2016-03" db="EMBL/GenBank/DDBJ databases">
        <authorList>
            <person name="Ploux O."/>
        </authorList>
    </citation>
    <scope>NUCLEOTIDE SEQUENCE [LARGE SCALE GENOMIC DNA]</scope>
    <source>
        <strain evidence="1 2">R-45370</strain>
    </source>
</reference>
<dbReference type="OrthoDB" id="7825127at2"/>
<protein>
    <submittedName>
        <fullName evidence="1">Uncharacterized protein</fullName>
    </submittedName>
</protein>